<sequence>MTKPLATNPAVPSPASANTPATAATPTSQVTTAQQVTTQAGTSTVPTPNVRIPHTSPPLLMDYIIDSLSFEGRLRFRATSRQYHTRLTPTICPVVVSVDGHEGPNGESRDFHHDESPRPVVGELPPAFANVNYHHLPVRYTRRPQFWPMEPTVHTVVRAGNTACADPLRILSNVTNVVDFVDLVRPRTQHKMFAHQRYVIPRKTRSYTFHAKWRHDKTNNSGHLQGIDFEHTHNVLKWTLVLHPVDPVVPGPTDEAVQDTWSADTISPDDYHSPDDDADGPSDDEYESDGPYGISGYGCSSSIDVPKFIRPFLDAFTKGNPHARLTVVGAERVRAEHLGVHWFDVYDLILNIVYFTADPVRLLQCDWDKGITFKTFDEWHEGLSAMDKMRTEWPTAHGKYECTRCHEEVEVERHCDCPEQDAGAAEDDGGWGLS</sequence>
<dbReference type="GeneID" id="87808465"/>
<organism evidence="2 3">
    <name type="scientific">Vanrija pseudolonga</name>
    <dbReference type="NCBI Taxonomy" id="143232"/>
    <lineage>
        <taxon>Eukaryota</taxon>
        <taxon>Fungi</taxon>
        <taxon>Dikarya</taxon>
        <taxon>Basidiomycota</taxon>
        <taxon>Agaricomycotina</taxon>
        <taxon>Tremellomycetes</taxon>
        <taxon>Trichosporonales</taxon>
        <taxon>Trichosporonaceae</taxon>
        <taxon>Vanrija</taxon>
    </lineage>
</organism>
<accession>A0AAF1BHZ6</accession>
<feature type="region of interest" description="Disordered" evidence="1">
    <location>
        <begin position="264"/>
        <end position="289"/>
    </location>
</feature>
<feature type="compositionally biased region" description="Low complexity" evidence="1">
    <location>
        <begin position="1"/>
        <end position="45"/>
    </location>
</feature>
<keyword evidence="3" id="KW-1185">Reference proteome</keyword>
<dbReference type="Proteomes" id="UP000827549">
    <property type="component" value="Chromosome 4"/>
</dbReference>
<protein>
    <submittedName>
        <fullName evidence="2">Uncharacterized protein</fullName>
    </submittedName>
</protein>
<reference evidence="2" key="1">
    <citation type="submission" date="2023-10" db="EMBL/GenBank/DDBJ databases">
        <authorList>
            <person name="Noh H."/>
        </authorList>
    </citation>
    <scope>NUCLEOTIDE SEQUENCE</scope>
    <source>
        <strain evidence="2">DUCC4014</strain>
    </source>
</reference>
<dbReference type="AlphaFoldDB" id="A0AAF1BHZ6"/>
<feature type="compositionally biased region" description="Acidic residues" evidence="1">
    <location>
        <begin position="276"/>
        <end position="288"/>
    </location>
</feature>
<evidence type="ECO:0000313" key="2">
    <source>
        <dbReference type="EMBL" id="WOO81716.1"/>
    </source>
</evidence>
<dbReference type="RefSeq" id="XP_062627748.1">
    <property type="nucleotide sequence ID" value="XM_062771764.1"/>
</dbReference>
<proteinExistence type="predicted"/>
<evidence type="ECO:0000256" key="1">
    <source>
        <dbReference type="SAM" id="MobiDB-lite"/>
    </source>
</evidence>
<gene>
    <name evidence="2" type="ORF">LOC62_04G005236</name>
</gene>
<feature type="region of interest" description="Disordered" evidence="1">
    <location>
        <begin position="1"/>
        <end position="53"/>
    </location>
</feature>
<evidence type="ECO:0000313" key="3">
    <source>
        <dbReference type="Proteomes" id="UP000827549"/>
    </source>
</evidence>
<dbReference type="EMBL" id="CP086717">
    <property type="protein sequence ID" value="WOO81716.1"/>
    <property type="molecule type" value="Genomic_DNA"/>
</dbReference>
<name>A0AAF1BHZ6_9TREE</name>